<dbReference type="RefSeq" id="WP_154570117.1">
    <property type="nucleotide sequence ID" value="NZ_VWSJ01000003.1"/>
</dbReference>
<dbReference type="GO" id="GO:0000160">
    <property type="term" value="P:phosphorelay signal transduction system"/>
    <property type="evidence" value="ECO:0007669"/>
    <property type="project" value="InterPro"/>
</dbReference>
<dbReference type="PROSITE" id="PS50110">
    <property type="entry name" value="RESPONSE_REGULATORY"/>
    <property type="match status" value="1"/>
</dbReference>
<comment type="caution">
    <text evidence="4">The sequence shown here is derived from an EMBL/GenBank/DDBJ whole genome shotgun (WGS) entry which is preliminary data.</text>
</comment>
<dbReference type="AlphaFoldDB" id="A0A6L5WFS1"/>
<feature type="modified residue" description="4-aspartylphosphate" evidence="2">
    <location>
        <position position="61"/>
    </location>
</feature>
<dbReference type="SUPFAM" id="SSF52172">
    <property type="entry name" value="CheY-like"/>
    <property type="match status" value="1"/>
</dbReference>
<dbReference type="SMART" id="SM00862">
    <property type="entry name" value="Trans_reg_C"/>
    <property type="match status" value="1"/>
</dbReference>
<evidence type="ECO:0000259" key="3">
    <source>
        <dbReference type="PROSITE" id="PS50110"/>
    </source>
</evidence>
<gene>
    <name evidence="4" type="ORF">F1B92_01310</name>
</gene>
<dbReference type="InterPro" id="IPR036388">
    <property type="entry name" value="WH-like_DNA-bd_sf"/>
</dbReference>
<sequence length="230" mass="26134">MNQKMQILKNIKIMVVDDDEITRIAISGGLKKHCESLILANDGLEGLDKFKKDRVDIIITDILMPNLNGLDMMNEILKIKPNQNFIVITSYDSDENLFASIKKGAISFIKKPVMMDILQNSVIMAALKNEDKMINLSTDISINLTKEKIFKDGDEIYLSKLENQIFWLLCYNASKLVTYEMIEDYAYDGKSVKLGTIHTAILRIKKQLNGINLTNSQSLGYILKFENSQS</sequence>
<keyword evidence="5" id="KW-1185">Reference proteome</keyword>
<reference evidence="4 5" key="1">
    <citation type="submission" date="2019-09" db="EMBL/GenBank/DDBJ databases">
        <authorList>
            <person name="Silva M."/>
            <person name="Pereira G."/>
            <person name="Lopes-Da-Costa L."/>
            <person name="Silva E."/>
        </authorList>
    </citation>
    <scope>NUCLEOTIDE SEQUENCE [LARGE SCALE GENOMIC DNA]</scope>
    <source>
        <strain evidence="4 5">FMV-PI01</strain>
    </source>
</reference>
<name>A0A6L5WFS1_9BACT</name>
<dbReference type="SMART" id="SM00448">
    <property type="entry name" value="REC"/>
    <property type="match status" value="1"/>
</dbReference>
<dbReference type="InterPro" id="IPR052048">
    <property type="entry name" value="ST_Response_Regulator"/>
</dbReference>
<dbReference type="PANTHER" id="PTHR43228">
    <property type="entry name" value="TWO-COMPONENT RESPONSE REGULATOR"/>
    <property type="match status" value="1"/>
</dbReference>
<keyword evidence="2" id="KW-0597">Phosphoprotein</keyword>
<evidence type="ECO:0000313" key="5">
    <source>
        <dbReference type="Proteomes" id="UP000476338"/>
    </source>
</evidence>
<organism evidence="4 5">
    <name type="scientific">Campylobacter portucalensis</name>
    <dbReference type="NCBI Taxonomy" id="2608384"/>
    <lineage>
        <taxon>Bacteria</taxon>
        <taxon>Pseudomonadati</taxon>
        <taxon>Campylobacterota</taxon>
        <taxon>Epsilonproteobacteria</taxon>
        <taxon>Campylobacterales</taxon>
        <taxon>Campylobacteraceae</taxon>
        <taxon>Campylobacter</taxon>
    </lineage>
</organism>
<protein>
    <submittedName>
        <fullName evidence="4">Response regulator transcription factor</fullName>
    </submittedName>
</protein>
<dbReference type="CDD" id="cd00156">
    <property type="entry name" value="REC"/>
    <property type="match status" value="1"/>
</dbReference>
<feature type="domain" description="Response regulatory" evidence="3">
    <location>
        <begin position="12"/>
        <end position="126"/>
    </location>
</feature>
<dbReference type="Proteomes" id="UP000476338">
    <property type="component" value="Unassembled WGS sequence"/>
</dbReference>
<dbReference type="Gene3D" id="1.10.10.10">
    <property type="entry name" value="Winged helix-like DNA-binding domain superfamily/Winged helix DNA-binding domain"/>
    <property type="match status" value="1"/>
</dbReference>
<reference evidence="4 5" key="2">
    <citation type="submission" date="2020-03" db="EMBL/GenBank/DDBJ databases">
        <title>Campylobacter portucalensis sp. nov., a new species of Campylobacter isolated from the reproductive tract of bulls.</title>
        <authorList>
            <person name="Silva M.F."/>
            <person name="Pereira G."/>
            <person name="Carneiro C."/>
            <person name="Hemphill A."/>
            <person name="Mateus L."/>
            <person name="Lopes-Da-Costa L."/>
            <person name="Silva E."/>
        </authorList>
    </citation>
    <scope>NUCLEOTIDE SEQUENCE [LARGE SCALE GENOMIC DNA]</scope>
    <source>
        <strain evidence="4 5">FMV-PI01</strain>
    </source>
</reference>
<dbReference type="EMBL" id="VWSJ01000003">
    <property type="protein sequence ID" value="MSN95844.1"/>
    <property type="molecule type" value="Genomic_DNA"/>
</dbReference>
<accession>A0A6L5WFS1</accession>
<dbReference type="SUPFAM" id="SSF46894">
    <property type="entry name" value="C-terminal effector domain of the bipartite response regulators"/>
    <property type="match status" value="1"/>
</dbReference>
<evidence type="ECO:0000256" key="2">
    <source>
        <dbReference type="PROSITE-ProRule" id="PRU00169"/>
    </source>
</evidence>
<dbReference type="Gene3D" id="3.40.50.2300">
    <property type="match status" value="1"/>
</dbReference>
<dbReference type="GO" id="GO:0006355">
    <property type="term" value="P:regulation of DNA-templated transcription"/>
    <property type="evidence" value="ECO:0007669"/>
    <property type="project" value="InterPro"/>
</dbReference>
<dbReference type="InterPro" id="IPR011006">
    <property type="entry name" value="CheY-like_superfamily"/>
</dbReference>
<evidence type="ECO:0000256" key="1">
    <source>
        <dbReference type="ARBA" id="ARBA00023125"/>
    </source>
</evidence>
<evidence type="ECO:0000313" key="4">
    <source>
        <dbReference type="EMBL" id="MSN95844.1"/>
    </source>
</evidence>
<dbReference type="Pfam" id="PF00072">
    <property type="entry name" value="Response_reg"/>
    <property type="match status" value="1"/>
</dbReference>
<dbReference type="InterPro" id="IPR016032">
    <property type="entry name" value="Sig_transdc_resp-reg_C-effctor"/>
</dbReference>
<dbReference type="InterPro" id="IPR001789">
    <property type="entry name" value="Sig_transdc_resp-reg_receiver"/>
</dbReference>
<dbReference type="InterPro" id="IPR001867">
    <property type="entry name" value="OmpR/PhoB-type_DNA-bd"/>
</dbReference>
<dbReference type="GO" id="GO:0003677">
    <property type="term" value="F:DNA binding"/>
    <property type="evidence" value="ECO:0007669"/>
    <property type="project" value="UniProtKB-KW"/>
</dbReference>
<dbReference type="PANTHER" id="PTHR43228:SF1">
    <property type="entry name" value="TWO-COMPONENT RESPONSE REGULATOR ARR22"/>
    <property type="match status" value="1"/>
</dbReference>
<proteinExistence type="predicted"/>
<keyword evidence="1" id="KW-0238">DNA-binding</keyword>